<dbReference type="SUPFAM" id="SSF54001">
    <property type="entry name" value="Cysteine proteinases"/>
    <property type="match status" value="1"/>
</dbReference>
<evidence type="ECO:0000313" key="1">
    <source>
        <dbReference type="EMBL" id="PJE78830.1"/>
    </source>
</evidence>
<proteinExistence type="predicted"/>
<accession>A0A2H9T6H8</accession>
<organism evidence="1">
    <name type="scientific">invertebrate metagenome</name>
    <dbReference type="NCBI Taxonomy" id="1711999"/>
    <lineage>
        <taxon>unclassified sequences</taxon>
        <taxon>metagenomes</taxon>
        <taxon>organismal metagenomes</taxon>
    </lineage>
</organism>
<dbReference type="InterPro" id="IPR024453">
    <property type="entry name" value="Peptidase_C92"/>
</dbReference>
<reference evidence="1" key="1">
    <citation type="journal article" date="2017" name="Appl. Environ. Microbiol.">
        <title>Molecular characterization of an Endozoicomonas-like organism causing infection in king scallop Pecten maximus L.</title>
        <authorList>
            <person name="Cano I."/>
            <person name="van Aerle R."/>
            <person name="Ross S."/>
            <person name="Verner-Jeffreys D.W."/>
            <person name="Paley R.K."/>
            <person name="Rimmer G."/>
            <person name="Ryder D."/>
            <person name="Hooper P."/>
            <person name="Stone D."/>
            <person name="Feist S.W."/>
        </authorList>
    </citation>
    <scope>NUCLEOTIDE SEQUENCE</scope>
</reference>
<dbReference type="Gene3D" id="3.90.1720.10">
    <property type="entry name" value="endopeptidase domain like (from Nostoc punctiforme)"/>
    <property type="match status" value="1"/>
</dbReference>
<gene>
    <name evidence="1" type="ORF">CI610_02221</name>
</gene>
<comment type="caution">
    <text evidence="1">The sequence shown here is derived from an EMBL/GenBank/DDBJ whole genome shotgun (WGS) entry which is preliminary data.</text>
</comment>
<dbReference type="InterPro" id="IPR038765">
    <property type="entry name" value="Papain-like_cys_pep_sf"/>
</dbReference>
<protein>
    <recommendedName>
        <fullName evidence="2">Lipo-like protein</fullName>
    </recommendedName>
</protein>
<evidence type="ECO:0008006" key="2">
    <source>
        <dbReference type="Google" id="ProtNLM"/>
    </source>
</evidence>
<name>A0A2H9T6H8_9ZZZZ</name>
<dbReference type="EMBL" id="NSIT01000124">
    <property type="protein sequence ID" value="PJE78830.1"/>
    <property type="molecule type" value="Genomic_DNA"/>
</dbReference>
<dbReference type="Pfam" id="PF05708">
    <property type="entry name" value="Peptidase_C92"/>
    <property type="match status" value="1"/>
</dbReference>
<dbReference type="AlphaFoldDB" id="A0A2H9T6H8"/>
<sequence length="290" mass="34077">MPLFASLSRVLTRWLIHNTQKLSYPLCDFERIRYELKPADVVLVEGRSRVSQVIKQVTLSSWSHTFLYIGRLHDISDSSVRDIIRQHYQGEDDEQLIIESELGCGTRICPLSRYKTEHLRICRPKGLRYSDGQQVIHYAVSCLGQPYNVRQILDLLRFFIPYVFIPGRWRSSLFQYSPGKETKTVCSTMLAEAFATIQFPILPLVKYGDKATNIQLFQRNPKLCTPRDFDYSPYFEIIKYPFLDYNRYADYKLLPWRGQNELEGCEAEDYLSVQAMKKLEQLFHENPTDY</sequence>